<feature type="binding site" evidence="11">
    <location>
        <position position="88"/>
    </location>
    <ligand>
        <name>substrate</name>
    </ligand>
</feature>
<comment type="catalytic activity">
    <reaction evidence="10 11">
        <text>shikimate + ATP = 3-phosphoshikimate + ADP + H(+)</text>
        <dbReference type="Rhea" id="RHEA:13121"/>
        <dbReference type="ChEBI" id="CHEBI:15378"/>
        <dbReference type="ChEBI" id="CHEBI:30616"/>
        <dbReference type="ChEBI" id="CHEBI:36208"/>
        <dbReference type="ChEBI" id="CHEBI:145989"/>
        <dbReference type="ChEBI" id="CHEBI:456216"/>
        <dbReference type="EC" id="2.7.1.71"/>
    </reaction>
</comment>
<dbReference type="Pfam" id="PF01202">
    <property type="entry name" value="SKI"/>
    <property type="match status" value="1"/>
</dbReference>
<comment type="pathway">
    <text evidence="1 11">Metabolic intermediate biosynthesis; chorismate biosynthesis; chorismate from D-erythrose 4-phosphate and phosphoenolpyruvate: step 5/7.</text>
</comment>
<dbReference type="GO" id="GO:0016301">
    <property type="term" value="F:kinase activity"/>
    <property type="evidence" value="ECO:0007669"/>
    <property type="project" value="UniProtKB-KW"/>
</dbReference>
<evidence type="ECO:0000256" key="10">
    <source>
        <dbReference type="ARBA" id="ARBA00048567"/>
    </source>
</evidence>
<comment type="caution">
    <text evidence="11">Lacks conserved residue(s) required for the propagation of feature annotation.</text>
</comment>
<keyword evidence="11" id="KW-0460">Magnesium</keyword>
<keyword evidence="8 11" id="KW-0067">ATP-binding</keyword>
<dbReference type="EC" id="2.7.1.71" evidence="3 11"/>
<organism evidence="12 13">
    <name type="scientific">Bacillus badius</name>
    <dbReference type="NCBI Taxonomy" id="1455"/>
    <lineage>
        <taxon>Bacteria</taxon>
        <taxon>Bacillati</taxon>
        <taxon>Bacillota</taxon>
        <taxon>Bacilli</taxon>
        <taxon>Bacillales</taxon>
        <taxon>Bacillaceae</taxon>
        <taxon>Pseudobacillus</taxon>
    </lineage>
</organism>
<keyword evidence="13" id="KW-1185">Reference proteome</keyword>
<accession>A0ABR5AUX0</accession>
<protein>
    <recommendedName>
        <fullName evidence="3 11">Shikimate kinase</fullName>
        <shortName evidence="11">SK</shortName>
        <ecNumber evidence="3 11">2.7.1.71</ecNumber>
    </recommendedName>
</protein>
<evidence type="ECO:0000313" key="12">
    <source>
        <dbReference type="EMBL" id="KIL78542.1"/>
    </source>
</evidence>
<keyword evidence="6 11" id="KW-0547">Nucleotide-binding</keyword>
<dbReference type="InterPro" id="IPR027417">
    <property type="entry name" value="P-loop_NTPase"/>
</dbReference>
<dbReference type="EMBL" id="JXLP01000009">
    <property type="protein sequence ID" value="KIL78542.1"/>
    <property type="molecule type" value="Genomic_DNA"/>
</dbReference>
<dbReference type="InterPro" id="IPR031322">
    <property type="entry name" value="Shikimate/glucono_kinase"/>
</dbReference>
<gene>
    <name evidence="11" type="primary">aroK</name>
    <name evidence="12" type="ORF">SD77_4222</name>
</gene>
<keyword evidence="11" id="KW-0963">Cytoplasm</keyword>
<evidence type="ECO:0000256" key="8">
    <source>
        <dbReference type="ARBA" id="ARBA00022840"/>
    </source>
</evidence>
<dbReference type="PANTHER" id="PTHR21087">
    <property type="entry name" value="SHIKIMATE KINASE"/>
    <property type="match status" value="1"/>
</dbReference>
<keyword evidence="4 11" id="KW-0028">Amino-acid biosynthesis</keyword>
<evidence type="ECO:0000256" key="2">
    <source>
        <dbReference type="ARBA" id="ARBA00006997"/>
    </source>
</evidence>
<name>A0ABR5AUX0_BACBA</name>
<comment type="caution">
    <text evidence="12">The sequence shown here is derived from an EMBL/GenBank/DDBJ whole genome shotgun (WGS) entry which is preliminary data.</text>
</comment>
<dbReference type="Gene3D" id="3.40.50.300">
    <property type="entry name" value="P-loop containing nucleotide triphosphate hydrolases"/>
    <property type="match status" value="1"/>
</dbReference>
<dbReference type="CDD" id="cd00464">
    <property type="entry name" value="SK"/>
    <property type="match status" value="1"/>
</dbReference>
<feature type="binding site" evidence="11">
    <location>
        <position position="66"/>
    </location>
    <ligand>
        <name>substrate</name>
    </ligand>
</feature>
<evidence type="ECO:0000256" key="5">
    <source>
        <dbReference type="ARBA" id="ARBA00022679"/>
    </source>
</evidence>
<dbReference type="InterPro" id="IPR000623">
    <property type="entry name" value="Shikimate_kinase/TSH1"/>
</dbReference>
<keyword evidence="5 11" id="KW-0808">Transferase</keyword>
<dbReference type="PANTHER" id="PTHR21087:SF16">
    <property type="entry name" value="SHIKIMATE KINASE 1, CHLOROPLASTIC"/>
    <property type="match status" value="1"/>
</dbReference>
<comment type="similarity">
    <text evidence="2 11">Belongs to the shikimate kinase family.</text>
</comment>
<dbReference type="PROSITE" id="PS01128">
    <property type="entry name" value="SHIKIMATE_KINASE"/>
    <property type="match status" value="1"/>
</dbReference>
<comment type="cofactor">
    <cofactor evidence="11">
        <name>Mg(2+)</name>
        <dbReference type="ChEBI" id="CHEBI:18420"/>
    </cofactor>
    <text evidence="11">Binds 1 Mg(2+) ion per subunit.</text>
</comment>
<feature type="binding site" evidence="11">
    <location>
        <position position="127"/>
    </location>
    <ligand>
        <name>ATP</name>
        <dbReference type="ChEBI" id="CHEBI:30616"/>
    </ligand>
</feature>
<comment type="subunit">
    <text evidence="11">Monomer.</text>
</comment>
<keyword evidence="7 11" id="KW-0418">Kinase</keyword>
<dbReference type="PRINTS" id="PR01100">
    <property type="entry name" value="SHIKIMTKNASE"/>
</dbReference>
<keyword evidence="9 11" id="KW-0057">Aromatic amino acid biosynthesis</keyword>
<evidence type="ECO:0000256" key="3">
    <source>
        <dbReference type="ARBA" id="ARBA00012154"/>
    </source>
</evidence>
<keyword evidence="11" id="KW-0479">Metal-binding</keyword>
<feature type="binding site" evidence="11">
    <location>
        <position position="42"/>
    </location>
    <ligand>
        <name>substrate</name>
    </ligand>
</feature>
<evidence type="ECO:0000256" key="7">
    <source>
        <dbReference type="ARBA" id="ARBA00022777"/>
    </source>
</evidence>
<dbReference type="Proteomes" id="UP000031982">
    <property type="component" value="Unassembled WGS sequence"/>
</dbReference>
<evidence type="ECO:0000256" key="11">
    <source>
        <dbReference type="HAMAP-Rule" id="MF_00109"/>
    </source>
</evidence>
<evidence type="ECO:0000313" key="13">
    <source>
        <dbReference type="Proteomes" id="UP000031982"/>
    </source>
</evidence>
<dbReference type="HAMAP" id="MF_00109">
    <property type="entry name" value="Shikimate_kinase"/>
    <property type="match status" value="1"/>
</dbReference>
<evidence type="ECO:0000256" key="9">
    <source>
        <dbReference type="ARBA" id="ARBA00023141"/>
    </source>
</evidence>
<feature type="binding site" evidence="11">
    <location>
        <position position="24"/>
    </location>
    <ligand>
        <name>Mg(2+)</name>
        <dbReference type="ChEBI" id="CHEBI:18420"/>
    </ligand>
</feature>
<evidence type="ECO:0000256" key="6">
    <source>
        <dbReference type="ARBA" id="ARBA00022741"/>
    </source>
</evidence>
<dbReference type="InterPro" id="IPR023000">
    <property type="entry name" value="Shikimate_kinase_CS"/>
</dbReference>
<sequence length="181" mass="20744">MSNVPRLSKEQSIVLTGFMGAGKTTIGSLVAEKLNRAFIDIDEVIEKEYGLSINEIFAEHGENKFREIEKQTIRSFCEQPMTVISLGGGAFTQPEVREICLANCMVVYVDISWERWKERLDLLIDTRPVLREKDLKEVEELFLQRKSAYQENHWTLTVDGKTAEEAADCLIDSLESMWTSY</sequence>
<comment type="subcellular location">
    <subcellularLocation>
        <location evidence="11">Cytoplasm</location>
    </subcellularLocation>
</comment>
<comment type="function">
    <text evidence="11">Catalyzes the specific phosphorylation of the 3-hydroxyl group of shikimic acid using ATP as a cosubstrate.</text>
</comment>
<evidence type="ECO:0000256" key="4">
    <source>
        <dbReference type="ARBA" id="ARBA00022605"/>
    </source>
</evidence>
<evidence type="ECO:0000256" key="1">
    <source>
        <dbReference type="ARBA" id="ARBA00004842"/>
    </source>
</evidence>
<reference evidence="12 13" key="1">
    <citation type="submission" date="2015-01" db="EMBL/GenBank/DDBJ databases">
        <title>Genome Assembly of Bacillus badius MTCC 1458.</title>
        <authorList>
            <person name="Verma A."/>
            <person name="Khatri I."/>
            <person name="Mual P."/>
            <person name="Subramanian S."/>
            <person name="Krishnamurthi S."/>
        </authorList>
    </citation>
    <scope>NUCLEOTIDE SEQUENCE [LARGE SCALE GENOMIC DNA]</scope>
    <source>
        <strain evidence="12 13">MTCC 1458</strain>
    </source>
</reference>
<feature type="binding site" evidence="11">
    <location>
        <begin position="20"/>
        <end position="25"/>
    </location>
    <ligand>
        <name>ATP</name>
        <dbReference type="ChEBI" id="CHEBI:30616"/>
    </ligand>
</feature>
<proteinExistence type="inferred from homology"/>
<dbReference type="SUPFAM" id="SSF52540">
    <property type="entry name" value="P-loop containing nucleoside triphosphate hydrolases"/>
    <property type="match status" value="1"/>
</dbReference>
<feature type="binding site" evidence="11">
    <location>
        <position position="145"/>
    </location>
    <ligand>
        <name>substrate</name>
    </ligand>
</feature>